<dbReference type="PANTHER" id="PTHR12420:SF47">
    <property type="entry name" value="PHD FINGER PROTEIN 7"/>
    <property type="match status" value="1"/>
</dbReference>
<dbReference type="PROSITE" id="PS50089">
    <property type="entry name" value="ZF_RING_2"/>
    <property type="match status" value="1"/>
</dbReference>
<proteinExistence type="predicted"/>
<dbReference type="Gene3D" id="3.30.40.10">
    <property type="entry name" value="Zinc/RING finger domain, C3HC4 (zinc finger)"/>
    <property type="match status" value="2"/>
</dbReference>
<dbReference type="GO" id="GO:0008270">
    <property type="term" value="F:zinc ion binding"/>
    <property type="evidence" value="ECO:0007669"/>
    <property type="project" value="UniProtKB-KW"/>
</dbReference>
<dbReference type="EMBL" id="PPHD01044005">
    <property type="protein sequence ID" value="POI24081.1"/>
    <property type="molecule type" value="Genomic_DNA"/>
</dbReference>
<protein>
    <recommendedName>
        <fullName evidence="5">RING-type domain-containing protein</fullName>
    </recommendedName>
</protein>
<keyword evidence="1" id="KW-0479">Metal-binding</keyword>
<dbReference type="InterPro" id="IPR011011">
    <property type="entry name" value="Znf_FYVE_PHD"/>
</dbReference>
<dbReference type="InterPro" id="IPR051188">
    <property type="entry name" value="PHD-type_Zinc_Finger"/>
</dbReference>
<accession>A0A2P4SIZ6</accession>
<comment type="caution">
    <text evidence="6">The sequence shown here is derived from an EMBL/GenBank/DDBJ whole genome shotgun (WGS) entry which is preliminary data.</text>
</comment>
<evidence type="ECO:0000256" key="4">
    <source>
        <dbReference type="PROSITE-ProRule" id="PRU00175"/>
    </source>
</evidence>
<dbReference type="PANTHER" id="PTHR12420">
    <property type="entry name" value="PHD FINGER PROTEIN"/>
    <property type="match status" value="1"/>
</dbReference>
<evidence type="ECO:0000256" key="2">
    <source>
        <dbReference type="ARBA" id="ARBA00022771"/>
    </source>
</evidence>
<gene>
    <name evidence="6" type="ORF">CIB84_012171</name>
</gene>
<feature type="non-terminal residue" evidence="6">
    <location>
        <position position="1"/>
    </location>
</feature>
<dbReference type="InterPro" id="IPR001841">
    <property type="entry name" value="Znf_RING"/>
</dbReference>
<evidence type="ECO:0000313" key="7">
    <source>
        <dbReference type="Proteomes" id="UP000237246"/>
    </source>
</evidence>
<dbReference type="Proteomes" id="UP000237246">
    <property type="component" value="Unassembled WGS sequence"/>
</dbReference>
<dbReference type="GO" id="GO:0005634">
    <property type="term" value="C:nucleus"/>
    <property type="evidence" value="ECO:0007669"/>
    <property type="project" value="TreeGrafter"/>
</dbReference>
<keyword evidence="3" id="KW-0862">Zinc</keyword>
<evidence type="ECO:0000313" key="6">
    <source>
        <dbReference type="EMBL" id="POI24081.1"/>
    </source>
</evidence>
<evidence type="ECO:0000259" key="5">
    <source>
        <dbReference type="PROSITE" id="PS50089"/>
    </source>
</evidence>
<dbReference type="Pfam" id="PF26054">
    <property type="entry name" value="PHD_G2E3"/>
    <property type="match status" value="1"/>
</dbReference>
<name>A0A2P4SIZ6_BAMTH</name>
<dbReference type="OrthoDB" id="512616at2759"/>
<keyword evidence="2 4" id="KW-0863">Zinc-finger</keyword>
<evidence type="ECO:0000256" key="1">
    <source>
        <dbReference type="ARBA" id="ARBA00022723"/>
    </source>
</evidence>
<dbReference type="SUPFAM" id="SSF57903">
    <property type="entry name" value="FYVE/PHD zinc finger"/>
    <property type="match status" value="2"/>
</dbReference>
<dbReference type="InterPro" id="IPR013083">
    <property type="entry name" value="Znf_RING/FYVE/PHD"/>
</dbReference>
<dbReference type="AlphaFoldDB" id="A0A2P4SIZ6"/>
<reference evidence="6 7" key="1">
    <citation type="submission" date="2018-01" db="EMBL/GenBank/DDBJ databases">
        <title>Comparison of the Chinese Bamboo Partridge and Red Junglefowl genome sequences highlights the importance of demography in genome evolution.</title>
        <authorList>
            <person name="Tiley G.P."/>
            <person name="Kimball R.T."/>
            <person name="Braun E.L."/>
            <person name="Burleigh J.G."/>
        </authorList>
    </citation>
    <scope>NUCLEOTIDE SEQUENCE [LARGE SCALE GENOMIC DNA]</scope>
    <source>
        <strain evidence="6">RTK389</strain>
        <tissue evidence="6">Blood</tissue>
    </source>
</reference>
<keyword evidence="7" id="KW-1185">Reference proteome</keyword>
<dbReference type="PROSITE" id="PS01359">
    <property type="entry name" value="ZF_PHD_1"/>
    <property type="match status" value="1"/>
</dbReference>
<dbReference type="InterPro" id="IPR019786">
    <property type="entry name" value="Zinc_finger_PHD-type_CS"/>
</dbReference>
<sequence length="152" mass="17324">PFHLPSPRSFCWEHRPQQATQEAPAEGTDCLICLEPVGDSLSYHTMVCPACKYAWFHRDCIQQQALSAGTACFRCPSCQNQIVFYEEMSTMGIQIPNRRPLWEDSDAYDPSLETHRRCDISKCLYHGGREHGERRGPWQLFLCSSCAAEGTH</sequence>
<feature type="domain" description="RING-type" evidence="5">
    <location>
        <begin position="30"/>
        <end position="79"/>
    </location>
</feature>
<dbReference type="InterPro" id="IPR059102">
    <property type="entry name" value="PHD_PHF7/G2E3-like"/>
</dbReference>
<organism evidence="6 7">
    <name type="scientific">Bambusicola thoracicus</name>
    <name type="common">Chinese bamboo-partridge</name>
    <name type="synonym">Perdix thoracica</name>
    <dbReference type="NCBI Taxonomy" id="9083"/>
    <lineage>
        <taxon>Eukaryota</taxon>
        <taxon>Metazoa</taxon>
        <taxon>Chordata</taxon>
        <taxon>Craniata</taxon>
        <taxon>Vertebrata</taxon>
        <taxon>Euteleostomi</taxon>
        <taxon>Archelosauria</taxon>
        <taxon>Archosauria</taxon>
        <taxon>Dinosauria</taxon>
        <taxon>Saurischia</taxon>
        <taxon>Theropoda</taxon>
        <taxon>Coelurosauria</taxon>
        <taxon>Aves</taxon>
        <taxon>Neognathae</taxon>
        <taxon>Galloanserae</taxon>
        <taxon>Galliformes</taxon>
        <taxon>Phasianidae</taxon>
        <taxon>Perdicinae</taxon>
        <taxon>Bambusicola</taxon>
    </lineage>
</organism>
<evidence type="ECO:0000256" key="3">
    <source>
        <dbReference type="ARBA" id="ARBA00022833"/>
    </source>
</evidence>